<evidence type="ECO:0000256" key="11">
    <source>
        <dbReference type="SAM" id="MobiDB-lite"/>
    </source>
</evidence>
<dbReference type="GO" id="GO:0005634">
    <property type="term" value="C:nucleus"/>
    <property type="evidence" value="ECO:0007669"/>
    <property type="project" value="UniProtKB-SubCell"/>
</dbReference>
<evidence type="ECO:0000256" key="10">
    <source>
        <dbReference type="RuleBase" id="RU004549"/>
    </source>
</evidence>
<evidence type="ECO:0000256" key="2">
    <source>
        <dbReference type="ARBA" id="ARBA00004123"/>
    </source>
</evidence>
<dbReference type="PROSITE" id="PS51745">
    <property type="entry name" value="PB1"/>
    <property type="match status" value="1"/>
</dbReference>
<keyword evidence="8 10" id="KW-0539">Nucleus</keyword>
<name>A0AAV9FUZ9_ACOCL</name>
<dbReference type="AlphaFoldDB" id="A0AAV9FUZ9"/>
<evidence type="ECO:0000259" key="12">
    <source>
        <dbReference type="PROSITE" id="PS51745"/>
    </source>
</evidence>
<dbReference type="InterPro" id="IPR003311">
    <property type="entry name" value="AUX_IAA"/>
</dbReference>
<dbReference type="InterPro" id="IPR033389">
    <property type="entry name" value="AUX/IAA_dom"/>
</dbReference>
<evidence type="ECO:0000256" key="7">
    <source>
        <dbReference type="ARBA" id="ARBA00023163"/>
    </source>
</evidence>
<proteinExistence type="inferred from homology"/>
<dbReference type="EMBL" id="JAUJYO010000001">
    <property type="protein sequence ID" value="KAK1327022.1"/>
    <property type="molecule type" value="Genomic_DNA"/>
</dbReference>
<comment type="similarity">
    <text evidence="3 10">Belongs to the Aux/IAA family.</text>
</comment>
<comment type="function">
    <text evidence="1 10">Aux/IAA proteins are short-lived transcriptional factors that function as repressors of early auxin response genes at low auxin concentrations.</text>
</comment>
<reference evidence="13" key="1">
    <citation type="journal article" date="2023" name="Nat. Commun.">
        <title>Diploid and tetraploid genomes of Acorus and the evolution of monocots.</title>
        <authorList>
            <person name="Ma L."/>
            <person name="Liu K.W."/>
            <person name="Li Z."/>
            <person name="Hsiao Y.Y."/>
            <person name="Qi Y."/>
            <person name="Fu T."/>
            <person name="Tang G.D."/>
            <person name="Zhang D."/>
            <person name="Sun W.H."/>
            <person name="Liu D.K."/>
            <person name="Li Y."/>
            <person name="Chen G.Z."/>
            <person name="Liu X.D."/>
            <person name="Liao X.Y."/>
            <person name="Jiang Y.T."/>
            <person name="Yu X."/>
            <person name="Hao Y."/>
            <person name="Huang J."/>
            <person name="Zhao X.W."/>
            <person name="Ke S."/>
            <person name="Chen Y.Y."/>
            <person name="Wu W.L."/>
            <person name="Hsu J.L."/>
            <person name="Lin Y.F."/>
            <person name="Huang M.D."/>
            <person name="Li C.Y."/>
            <person name="Huang L."/>
            <person name="Wang Z.W."/>
            <person name="Zhao X."/>
            <person name="Zhong W.Y."/>
            <person name="Peng D.H."/>
            <person name="Ahmad S."/>
            <person name="Lan S."/>
            <person name="Zhang J.S."/>
            <person name="Tsai W.C."/>
            <person name="Van de Peer Y."/>
            <person name="Liu Z.J."/>
        </authorList>
    </citation>
    <scope>NUCLEOTIDE SEQUENCE</scope>
    <source>
        <strain evidence="13">CP</strain>
    </source>
</reference>
<gene>
    <name evidence="13" type="primary">IAA6</name>
    <name evidence="13" type="ORF">QJS10_CPA01g00449</name>
</gene>
<sequence length="162" mass="18428">MASEAQVLEITELRLGLPGGCLEIHTKKRMKKSQGTIGWPPICSYRLRCGGEKCHGLTHYVKVGIDGVPFLRKLDLCAYEGYVHLKSAIKGLFEHPETEKTDCREYIHIYEDTEGDWMLVGDVPWGMFVQSCKKIRVMKSSEGNTFKTHARSPGKRKHRTPH</sequence>
<feature type="compositionally biased region" description="Basic residues" evidence="11">
    <location>
        <begin position="148"/>
        <end position="162"/>
    </location>
</feature>
<evidence type="ECO:0000256" key="6">
    <source>
        <dbReference type="ARBA" id="ARBA00023015"/>
    </source>
</evidence>
<dbReference type="GO" id="GO:0006355">
    <property type="term" value="P:regulation of DNA-templated transcription"/>
    <property type="evidence" value="ECO:0007669"/>
    <property type="project" value="InterPro"/>
</dbReference>
<keyword evidence="9 10" id="KW-0927">Auxin signaling pathway</keyword>
<feature type="region of interest" description="Disordered" evidence="11">
    <location>
        <begin position="143"/>
        <end position="162"/>
    </location>
</feature>
<evidence type="ECO:0000256" key="1">
    <source>
        <dbReference type="ARBA" id="ARBA00002159"/>
    </source>
</evidence>
<comment type="subunit">
    <text evidence="4 10">Homodimers and heterodimers.</text>
</comment>
<dbReference type="Gene3D" id="3.10.20.90">
    <property type="entry name" value="Phosphatidylinositol 3-kinase Catalytic Subunit, Chain A, domain 1"/>
    <property type="match status" value="1"/>
</dbReference>
<keyword evidence="6 10" id="KW-0805">Transcription regulation</keyword>
<reference evidence="13" key="2">
    <citation type="submission" date="2023-06" db="EMBL/GenBank/DDBJ databases">
        <authorList>
            <person name="Ma L."/>
            <person name="Liu K.-W."/>
            <person name="Li Z."/>
            <person name="Hsiao Y.-Y."/>
            <person name="Qi Y."/>
            <person name="Fu T."/>
            <person name="Tang G."/>
            <person name="Zhang D."/>
            <person name="Sun W.-H."/>
            <person name="Liu D.-K."/>
            <person name="Li Y."/>
            <person name="Chen G.-Z."/>
            <person name="Liu X.-D."/>
            <person name="Liao X.-Y."/>
            <person name="Jiang Y.-T."/>
            <person name="Yu X."/>
            <person name="Hao Y."/>
            <person name="Huang J."/>
            <person name="Zhao X.-W."/>
            <person name="Ke S."/>
            <person name="Chen Y.-Y."/>
            <person name="Wu W.-L."/>
            <person name="Hsu J.-L."/>
            <person name="Lin Y.-F."/>
            <person name="Huang M.-D."/>
            <person name="Li C.-Y."/>
            <person name="Huang L."/>
            <person name="Wang Z.-W."/>
            <person name="Zhao X."/>
            <person name="Zhong W.-Y."/>
            <person name="Peng D.-H."/>
            <person name="Ahmad S."/>
            <person name="Lan S."/>
            <person name="Zhang J.-S."/>
            <person name="Tsai W.-C."/>
            <person name="Van De Peer Y."/>
            <person name="Liu Z.-J."/>
        </authorList>
    </citation>
    <scope>NUCLEOTIDE SEQUENCE</scope>
    <source>
        <strain evidence="13">CP</strain>
        <tissue evidence="13">Leaves</tissue>
    </source>
</reference>
<dbReference type="GO" id="GO:0009734">
    <property type="term" value="P:auxin-activated signaling pathway"/>
    <property type="evidence" value="ECO:0007669"/>
    <property type="project" value="UniProtKB-UniRule"/>
</dbReference>
<keyword evidence="7 10" id="KW-0804">Transcription</keyword>
<evidence type="ECO:0000313" key="14">
    <source>
        <dbReference type="Proteomes" id="UP001180020"/>
    </source>
</evidence>
<accession>A0AAV9FUZ9</accession>
<evidence type="ECO:0000256" key="5">
    <source>
        <dbReference type="ARBA" id="ARBA00022491"/>
    </source>
</evidence>
<organism evidence="13 14">
    <name type="scientific">Acorus calamus</name>
    <name type="common">Sweet flag</name>
    <dbReference type="NCBI Taxonomy" id="4465"/>
    <lineage>
        <taxon>Eukaryota</taxon>
        <taxon>Viridiplantae</taxon>
        <taxon>Streptophyta</taxon>
        <taxon>Embryophyta</taxon>
        <taxon>Tracheophyta</taxon>
        <taxon>Spermatophyta</taxon>
        <taxon>Magnoliopsida</taxon>
        <taxon>Liliopsida</taxon>
        <taxon>Acoraceae</taxon>
        <taxon>Acorus</taxon>
    </lineage>
</organism>
<evidence type="ECO:0000256" key="9">
    <source>
        <dbReference type="ARBA" id="ARBA00023294"/>
    </source>
</evidence>
<dbReference type="Pfam" id="PF02309">
    <property type="entry name" value="AUX_IAA"/>
    <property type="match status" value="2"/>
</dbReference>
<dbReference type="PANTHER" id="PTHR31734">
    <property type="entry name" value="AUXIN-RESPONSIVE PROTEIN IAA17"/>
    <property type="match status" value="1"/>
</dbReference>
<protein>
    <recommendedName>
        <fullName evidence="10">Auxin-responsive protein</fullName>
    </recommendedName>
</protein>
<dbReference type="Proteomes" id="UP001180020">
    <property type="component" value="Unassembled WGS sequence"/>
</dbReference>
<dbReference type="PANTHER" id="PTHR31734:SF87">
    <property type="entry name" value="AUXIN-RESPONSIVE PROTEIN IAA5"/>
    <property type="match status" value="1"/>
</dbReference>
<keyword evidence="14" id="KW-1185">Reference proteome</keyword>
<dbReference type="SUPFAM" id="SSF54277">
    <property type="entry name" value="CAD &amp; PB1 domains"/>
    <property type="match status" value="1"/>
</dbReference>
<keyword evidence="5 10" id="KW-0678">Repressor</keyword>
<evidence type="ECO:0000256" key="3">
    <source>
        <dbReference type="ARBA" id="ARBA00006728"/>
    </source>
</evidence>
<evidence type="ECO:0000256" key="4">
    <source>
        <dbReference type="ARBA" id="ARBA00011726"/>
    </source>
</evidence>
<feature type="domain" description="PB1" evidence="12">
    <location>
        <begin position="58"/>
        <end position="140"/>
    </location>
</feature>
<comment type="caution">
    <text evidence="13">The sequence shown here is derived from an EMBL/GenBank/DDBJ whole genome shotgun (WGS) entry which is preliminary data.</text>
</comment>
<evidence type="ECO:0000256" key="8">
    <source>
        <dbReference type="ARBA" id="ARBA00023242"/>
    </source>
</evidence>
<evidence type="ECO:0000313" key="13">
    <source>
        <dbReference type="EMBL" id="KAK1327022.1"/>
    </source>
</evidence>
<comment type="subcellular location">
    <subcellularLocation>
        <location evidence="2 10">Nucleus</location>
    </subcellularLocation>
</comment>
<dbReference type="InterPro" id="IPR053793">
    <property type="entry name" value="PB1-like"/>
</dbReference>